<dbReference type="EMBL" id="JADJMH010000016">
    <property type="protein sequence ID" value="MBK7676042.1"/>
    <property type="molecule type" value="Genomic_DNA"/>
</dbReference>
<comment type="caution">
    <text evidence="1">The sequence shown here is derived from an EMBL/GenBank/DDBJ whole genome shotgun (WGS) entry which is preliminary data.</text>
</comment>
<name>A0A935UGU7_9PROT</name>
<evidence type="ECO:0000313" key="2">
    <source>
        <dbReference type="Proteomes" id="UP000697998"/>
    </source>
</evidence>
<proteinExistence type="predicted"/>
<sequence>MAGVPGKAAEVNKHHQVENVSIESGVLSLVVDGKRIQRELKEVSPLLAAASEEEQQGFRVSPSGYGIHWPLLDEDISIDGLLGIAHTVNLVRRSA</sequence>
<gene>
    <name evidence="1" type="ORF">IPJ27_15555</name>
</gene>
<organism evidence="1 2">
    <name type="scientific">Candidatus Accumulibacter proximus</name>
    <dbReference type="NCBI Taxonomy" id="2954385"/>
    <lineage>
        <taxon>Bacteria</taxon>
        <taxon>Pseudomonadati</taxon>
        <taxon>Pseudomonadota</taxon>
        <taxon>Betaproteobacteria</taxon>
        <taxon>Candidatus Accumulibacter</taxon>
    </lineage>
</organism>
<dbReference type="Gene3D" id="3.30.2020.40">
    <property type="entry name" value="Uncharacterised protein PF10387, DUF2442"/>
    <property type="match status" value="1"/>
</dbReference>
<dbReference type="InterPro" id="IPR018841">
    <property type="entry name" value="DUF2442"/>
</dbReference>
<dbReference type="AlphaFoldDB" id="A0A935UGU7"/>
<reference evidence="1 2" key="1">
    <citation type="submission" date="2020-10" db="EMBL/GenBank/DDBJ databases">
        <title>Connecting structure to function with the recovery of over 1000 high-quality activated sludge metagenome-assembled genomes encoding full-length rRNA genes using long-read sequencing.</title>
        <authorList>
            <person name="Singleton C.M."/>
            <person name="Petriglieri F."/>
            <person name="Kristensen J.M."/>
            <person name="Kirkegaard R.H."/>
            <person name="Michaelsen T.Y."/>
            <person name="Andersen M.H."/>
            <person name="Karst S.M."/>
            <person name="Dueholm M.S."/>
            <person name="Nielsen P.H."/>
            <person name="Albertsen M."/>
        </authorList>
    </citation>
    <scope>NUCLEOTIDE SEQUENCE [LARGE SCALE GENOMIC DNA]</scope>
    <source>
        <strain evidence="1">EsbW_18-Q3-R4-48_BATAC.285</strain>
    </source>
</reference>
<accession>A0A935UGU7</accession>
<dbReference type="Pfam" id="PF10387">
    <property type="entry name" value="DUF2442"/>
    <property type="match status" value="1"/>
</dbReference>
<protein>
    <submittedName>
        <fullName evidence="1">DUF2442 domain-containing protein</fullName>
    </submittedName>
</protein>
<evidence type="ECO:0000313" key="1">
    <source>
        <dbReference type="EMBL" id="MBK7676042.1"/>
    </source>
</evidence>
<dbReference type="Proteomes" id="UP000697998">
    <property type="component" value="Unassembled WGS sequence"/>
</dbReference>